<sequence length="308" mass="35463">MSLPRSSGVFTKDLSEKEISTPEVEPLHKEEERSGRDALQSKVCPTIKKGHRLVSEKFPENQAVPYKEYGQNTNSSTSARPGPDHRKTFMPVESTPNVLPIENKISSTQAKCISHCGMKYQRASFTCYSINKSRQSKAVIECCSPDMLEDRFEQRKSDGFSNDGHFDVSARLGETFKIVMQGNFDQKADITFSKIFQEVEFPVKDFARNCVTIIVYKKDKHALQRFSIDRRNDVLEFKGNAILDRVFLSVKRKEYSLSYLFCKTLLGVLLTRQLQLSHTKSKIKLYIMGTFYVRNDSRFFLVLIRKYT</sequence>
<evidence type="ECO:0000313" key="2">
    <source>
        <dbReference type="EMBL" id="WAR10511.1"/>
    </source>
</evidence>
<protein>
    <submittedName>
        <fullName evidence="2">Uncharacterized protein</fullName>
    </submittedName>
</protein>
<name>A0ABY7ETJ4_MYAAR</name>
<gene>
    <name evidence="2" type="ORF">MAR_035587</name>
</gene>
<dbReference type="Proteomes" id="UP001164746">
    <property type="component" value="Chromosome 7"/>
</dbReference>
<feature type="region of interest" description="Disordered" evidence="1">
    <location>
        <begin position="1"/>
        <end position="42"/>
    </location>
</feature>
<evidence type="ECO:0000256" key="1">
    <source>
        <dbReference type="SAM" id="MobiDB-lite"/>
    </source>
</evidence>
<feature type="region of interest" description="Disordered" evidence="1">
    <location>
        <begin position="63"/>
        <end position="88"/>
    </location>
</feature>
<feature type="compositionally biased region" description="Basic and acidic residues" evidence="1">
    <location>
        <begin position="13"/>
        <end position="36"/>
    </location>
</feature>
<reference evidence="2" key="1">
    <citation type="submission" date="2022-11" db="EMBL/GenBank/DDBJ databases">
        <title>Centuries of genome instability and evolution in soft-shell clam transmissible cancer (bioRxiv).</title>
        <authorList>
            <person name="Hart S.F.M."/>
            <person name="Yonemitsu M.A."/>
            <person name="Giersch R.M."/>
            <person name="Beal B.F."/>
            <person name="Arriagada G."/>
            <person name="Davis B.W."/>
            <person name="Ostrander E.A."/>
            <person name="Goff S.P."/>
            <person name="Metzger M.J."/>
        </authorList>
    </citation>
    <scope>NUCLEOTIDE SEQUENCE</scope>
    <source>
        <strain evidence="2">MELC-2E11</strain>
        <tissue evidence="2">Siphon/mantle</tissue>
    </source>
</reference>
<accession>A0ABY7ETJ4</accession>
<evidence type="ECO:0000313" key="3">
    <source>
        <dbReference type="Proteomes" id="UP001164746"/>
    </source>
</evidence>
<organism evidence="2 3">
    <name type="scientific">Mya arenaria</name>
    <name type="common">Soft-shell clam</name>
    <dbReference type="NCBI Taxonomy" id="6604"/>
    <lineage>
        <taxon>Eukaryota</taxon>
        <taxon>Metazoa</taxon>
        <taxon>Spiralia</taxon>
        <taxon>Lophotrochozoa</taxon>
        <taxon>Mollusca</taxon>
        <taxon>Bivalvia</taxon>
        <taxon>Autobranchia</taxon>
        <taxon>Heteroconchia</taxon>
        <taxon>Euheterodonta</taxon>
        <taxon>Imparidentia</taxon>
        <taxon>Neoheterodontei</taxon>
        <taxon>Myida</taxon>
        <taxon>Myoidea</taxon>
        <taxon>Myidae</taxon>
        <taxon>Mya</taxon>
    </lineage>
</organism>
<proteinExistence type="predicted"/>
<dbReference type="EMBL" id="CP111018">
    <property type="protein sequence ID" value="WAR10511.1"/>
    <property type="molecule type" value="Genomic_DNA"/>
</dbReference>
<keyword evidence="3" id="KW-1185">Reference proteome</keyword>
<feature type="compositionally biased region" description="Polar residues" evidence="1">
    <location>
        <begin position="70"/>
        <end position="79"/>
    </location>
</feature>